<dbReference type="Proteomes" id="UP000076502">
    <property type="component" value="Unassembled WGS sequence"/>
</dbReference>
<evidence type="ECO:0000313" key="4">
    <source>
        <dbReference type="Proteomes" id="UP000076502"/>
    </source>
</evidence>
<sequence>MDWSREMSLTLVKLYKAKESLWNPRNQEHYQKLKRNEAWSSIAAELAILYKRPVSINDCKKKMDCILSSFRREKLKVKRFRNEKGTDITSPWFLFGPLSFLMDKGVHRSGPNILSTTVSHTPDINDADTMSTSLPKQSSRQPERDRVEVTPETVEVPVAPVTMQDECYSFGMFVTNKLRNYSTHSRCAVQHAISDILFNADMGYYDRATSSSVNTQTEPIQSNLSNSDDLFKNEEISDLESDFTLN</sequence>
<accession>A0A154NW92</accession>
<dbReference type="PANTHER" id="PTHR21505">
    <property type="entry name" value="MADF DOMAIN-CONTAINING PROTEIN-RELATED"/>
    <property type="match status" value="1"/>
</dbReference>
<dbReference type="PANTHER" id="PTHR21505:SF12">
    <property type="entry name" value="MADF DOMAIN-CONTAINING PROTEIN-RELATED"/>
    <property type="match status" value="1"/>
</dbReference>
<feature type="compositionally biased region" description="Polar residues" evidence="1">
    <location>
        <begin position="117"/>
        <end position="140"/>
    </location>
</feature>
<dbReference type="SMART" id="SM00595">
    <property type="entry name" value="MADF"/>
    <property type="match status" value="1"/>
</dbReference>
<keyword evidence="4" id="KW-1185">Reference proteome</keyword>
<proteinExistence type="predicted"/>
<protein>
    <recommendedName>
        <fullName evidence="2">MADF domain-containing protein</fullName>
    </recommendedName>
</protein>
<gene>
    <name evidence="3" type="ORF">WN55_01209</name>
</gene>
<name>A0A154NW92_DUFNO</name>
<dbReference type="InterPro" id="IPR006578">
    <property type="entry name" value="MADF-dom"/>
</dbReference>
<evidence type="ECO:0000256" key="1">
    <source>
        <dbReference type="SAM" id="MobiDB-lite"/>
    </source>
</evidence>
<organism evidence="3 4">
    <name type="scientific">Dufourea novaeangliae</name>
    <name type="common">Sweat bee</name>
    <dbReference type="NCBI Taxonomy" id="178035"/>
    <lineage>
        <taxon>Eukaryota</taxon>
        <taxon>Metazoa</taxon>
        <taxon>Ecdysozoa</taxon>
        <taxon>Arthropoda</taxon>
        <taxon>Hexapoda</taxon>
        <taxon>Insecta</taxon>
        <taxon>Pterygota</taxon>
        <taxon>Neoptera</taxon>
        <taxon>Endopterygota</taxon>
        <taxon>Hymenoptera</taxon>
        <taxon>Apocrita</taxon>
        <taxon>Aculeata</taxon>
        <taxon>Apoidea</taxon>
        <taxon>Anthophila</taxon>
        <taxon>Halictidae</taxon>
        <taxon>Rophitinae</taxon>
        <taxon>Dufourea</taxon>
    </lineage>
</organism>
<dbReference type="OrthoDB" id="10051975at2759"/>
<dbReference type="AlphaFoldDB" id="A0A154NW92"/>
<dbReference type="PROSITE" id="PS51029">
    <property type="entry name" value="MADF"/>
    <property type="match status" value="1"/>
</dbReference>
<feature type="domain" description="MADF" evidence="2">
    <location>
        <begin position="10"/>
        <end position="106"/>
    </location>
</feature>
<dbReference type="Pfam" id="PF10545">
    <property type="entry name" value="MADF_DNA_bdg"/>
    <property type="match status" value="1"/>
</dbReference>
<evidence type="ECO:0000313" key="3">
    <source>
        <dbReference type="EMBL" id="KZC03949.1"/>
    </source>
</evidence>
<reference evidence="3 4" key="1">
    <citation type="submission" date="2015-07" db="EMBL/GenBank/DDBJ databases">
        <title>The genome of Dufourea novaeangliae.</title>
        <authorList>
            <person name="Pan H."/>
            <person name="Kapheim K."/>
        </authorList>
    </citation>
    <scope>NUCLEOTIDE SEQUENCE [LARGE SCALE GENOMIC DNA]</scope>
    <source>
        <strain evidence="3">0120121106</strain>
        <tissue evidence="3">Whole body</tissue>
    </source>
</reference>
<dbReference type="STRING" id="178035.A0A154NW92"/>
<dbReference type="EMBL" id="KQ434773">
    <property type="protein sequence ID" value="KZC03949.1"/>
    <property type="molecule type" value="Genomic_DNA"/>
</dbReference>
<feature type="region of interest" description="Disordered" evidence="1">
    <location>
        <begin position="117"/>
        <end position="149"/>
    </location>
</feature>
<feature type="compositionally biased region" description="Polar residues" evidence="1">
    <location>
        <begin position="210"/>
        <end position="228"/>
    </location>
</feature>
<evidence type="ECO:0000259" key="2">
    <source>
        <dbReference type="PROSITE" id="PS51029"/>
    </source>
</evidence>
<feature type="region of interest" description="Disordered" evidence="1">
    <location>
        <begin position="210"/>
        <end position="231"/>
    </location>
</feature>